<dbReference type="AlphaFoldDB" id="A0A4Y4DIE1"/>
<evidence type="ECO:0000313" key="2">
    <source>
        <dbReference type="Proteomes" id="UP000316612"/>
    </source>
</evidence>
<organism evidence="1 2">
    <name type="scientific">Glutamicibacter uratoxydans</name>
    <name type="common">Arthrobacter uratoxydans</name>
    <dbReference type="NCBI Taxonomy" id="43667"/>
    <lineage>
        <taxon>Bacteria</taxon>
        <taxon>Bacillati</taxon>
        <taxon>Actinomycetota</taxon>
        <taxon>Actinomycetes</taxon>
        <taxon>Micrococcales</taxon>
        <taxon>Micrococcaceae</taxon>
        <taxon>Glutamicibacter</taxon>
    </lineage>
</organism>
<dbReference type="Proteomes" id="UP000316612">
    <property type="component" value="Unassembled WGS sequence"/>
</dbReference>
<dbReference type="EMBL" id="BJNY01000002">
    <property type="protein sequence ID" value="GED05022.1"/>
    <property type="molecule type" value="Genomic_DNA"/>
</dbReference>
<evidence type="ECO:0000313" key="1">
    <source>
        <dbReference type="EMBL" id="GED05022.1"/>
    </source>
</evidence>
<accession>A0A4Y4DIE1</accession>
<keyword evidence="2" id="KW-1185">Reference proteome</keyword>
<sequence>MSYEIINCPEVEPEGAPLERLWQSVLMDYPYYEGVSIAQSAFVQAARAQSFAAGHLGKESAEHQSYVSRWIAAGFTPELYLAVSQSVRSAAEWARKRCKDADDLLRLEERMHWLGVLSPNPRAGKKYSRFDRDAAGKPRLIEEQYPDFIVQLVPEAWADFPRRLQFHRPSAALQRHIYGDEV</sequence>
<comment type="caution">
    <text evidence="1">The sequence shown here is derived from an EMBL/GenBank/DDBJ whole genome shotgun (WGS) entry which is preliminary data.</text>
</comment>
<proteinExistence type="predicted"/>
<gene>
    <name evidence="1" type="ORF">AUR04nite_05540</name>
</gene>
<protein>
    <submittedName>
        <fullName evidence="1">Uncharacterized protein</fullName>
    </submittedName>
</protein>
<dbReference type="RefSeq" id="WP_141361686.1">
    <property type="nucleotide sequence ID" value="NZ_BAAAJL010000003.1"/>
</dbReference>
<reference evidence="1 2" key="1">
    <citation type="submission" date="2019-06" db="EMBL/GenBank/DDBJ databases">
        <title>Whole genome shotgun sequence of Glutamicibacter uratoxydans NBRC 15515.</title>
        <authorList>
            <person name="Hosoyama A."/>
            <person name="Uohara A."/>
            <person name="Ohji S."/>
            <person name="Ichikawa N."/>
        </authorList>
    </citation>
    <scope>NUCLEOTIDE SEQUENCE [LARGE SCALE GENOMIC DNA]</scope>
    <source>
        <strain evidence="1 2">NBRC 15515</strain>
    </source>
</reference>
<dbReference type="OrthoDB" id="4966738at2"/>
<name>A0A4Y4DIE1_GLUUR</name>